<dbReference type="AlphaFoldDB" id="A0A369I7S7"/>
<protein>
    <submittedName>
        <fullName evidence="2">Nitrous oxide reductase family maturation protein NosD</fullName>
    </submittedName>
</protein>
<dbReference type="Proteomes" id="UP000253141">
    <property type="component" value="Unassembled WGS sequence"/>
</dbReference>
<dbReference type="InterPro" id="IPR012334">
    <property type="entry name" value="Pectin_lyas_fold"/>
</dbReference>
<comment type="caution">
    <text evidence="2">The sequence shown here is derived from an EMBL/GenBank/DDBJ whole genome shotgun (WGS) entry which is preliminary data.</text>
</comment>
<feature type="domain" description="Carbohydrate-binding/sugar hydrolysis" evidence="1">
    <location>
        <begin position="102"/>
        <end position="241"/>
    </location>
</feature>
<dbReference type="Gene3D" id="2.160.20.10">
    <property type="entry name" value="Single-stranded right-handed beta-helix, Pectin lyase-like"/>
    <property type="match status" value="1"/>
</dbReference>
<dbReference type="OrthoDB" id="9767990at2"/>
<sequence length="468" mass="53518">MSTMSVLFHSLLLGHRVSRSESQNHTMYPQHFSVQLGDFQTPRNAVSENRYAPAFWRFLSICLNVTVFLTSFSAQARTWKISATQNFKRAIAQAHPYDTLLIHKGLYRINNIIIDKPLTIIGQNFPVLDGQFKNEIFTITANDVTIQGLHFENVGMTSMIDWAAIKVLESSHVRIIGNRVRNSYFGIYLSASDHCLVQENDVRGNPKEEQNTGNGIHAWKCDSIRVENNRVAGHRDGIYFEFVTNSSIQRNFSYQNIRYGLHFMFSHKNGYFYNTFRQNGAGVAVMYTKFVTMKHNIFEQNWGGAAYGLLLKDISDSHIEQNTFNINTIGVYMEGCSRSVFSHNQFIKNGYAIRVQANCDDNTLVYNNFKGNTFDVATNGNVVLTKVAHNYWDKYEGYDLNRDGIGDVPFRPVSLYASVVERIPQAMMLLRSFTVTLLDRIEKIIPSITPEGMKDESPMMKPIINRNR</sequence>
<dbReference type="SUPFAM" id="SSF51126">
    <property type="entry name" value="Pectin lyase-like"/>
    <property type="match status" value="1"/>
</dbReference>
<accession>A0A369I7S7</accession>
<dbReference type="InterPro" id="IPR022441">
    <property type="entry name" value="Para_beta_helix_rpt-2"/>
</dbReference>
<dbReference type="SMART" id="SM00710">
    <property type="entry name" value="PbH1"/>
    <property type="match status" value="9"/>
</dbReference>
<dbReference type="SMART" id="SM00722">
    <property type="entry name" value="CASH"/>
    <property type="match status" value="1"/>
</dbReference>
<gene>
    <name evidence="2" type="primary">nosD</name>
    <name evidence="2" type="ORF">DVG78_16400</name>
</gene>
<dbReference type="InterPro" id="IPR006633">
    <property type="entry name" value="Carb-bd_sugar_hydrolysis-dom"/>
</dbReference>
<dbReference type="NCBIfam" id="TIGR03804">
    <property type="entry name" value="para_beta_helix"/>
    <property type="match status" value="1"/>
</dbReference>
<evidence type="ECO:0000313" key="3">
    <source>
        <dbReference type="Proteomes" id="UP000253141"/>
    </source>
</evidence>
<dbReference type="InterPro" id="IPR026464">
    <property type="entry name" value="NosD_copper_fam"/>
</dbReference>
<keyword evidence="3" id="KW-1185">Reference proteome</keyword>
<reference evidence="2 3" key="1">
    <citation type="submission" date="2018-07" db="EMBL/GenBank/DDBJ databases">
        <title>Genome analysis of Runella aurantiaca.</title>
        <authorList>
            <person name="Yang X."/>
        </authorList>
    </citation>
    <scope>NUCLEOTIDE SEQUENCE [LARGE SCALE GENOMIC DNA]</scope>
    <source>
        <strain evidence="2 3">YX9</strain>
    </source>
</reference>
<dbReference type="Pfam" id="PF05048">
    <property type="entry name" value="NosD"/>
    <property type="match status" value="1"/>
</dbReference>
<organism evidence="2 3">
    <name type="scientific">Runella aurantiaca</name>
    <dbReference type="NCBI Taxonomy" id="2282308"/>
    <lineage>
        <taxon>Bacteria</taxon>
        <taxon>Pseudomonadati</taxon>
        <taxon>Bacteroidota</taxon>
        <taxon>Cytophagia</taxon>
        <taxon>Cytophagales</taxon>
        <taxon>Spirosomataceae</taxon>
        <taxon>Runella</taxon>
    </lineage>
</organism>
<evidence type="ECO:0000313" key="2">
    <source>
        <dbReference type="EMBL" id="RDB04930.1"/>
    </source>
</evidence>
<dbReference type="InterPro" id="IPR006626">
    <property type="entry name" value="PbH1"/>
</dbReference>
<dbReference type="NCBIfam" id="TIGR04247">
    <property type="entry name" value="NosD_copper_fam"/>
    <property type="match status" value="1"/>
</dbReference>
<dbReference type="EMBL" id="QPIW01000013">
    <property type="protein sequence ID" value="RDB04930.1"/>
    <property type="molecule type" value="Genomic_DNA"/>
</dbReference>
<dbReference type="InterPro" id="IPR011050">
    <property type="entry name" value="Pectin_lyase_fold/virulence"/>
</dbReference>
<name>A0A369I7S7_9BACT</name>
<dbReference type="InterPro" id="IPR007742">
    <property type="entry name" value="NosD_dom"/>
</dbReference>
<evidence type="ECO:0000259" key="1">
    <source>
        <dbReference type="SMART" id="SM00722"/>
    </source>
</evidence>
<proteinExistence type="predicted"/>